<dbReference type="Proteomes" id="UP001558652">
    <property type="component" value="Unassembled WGS sequence"/>
</dbReference>
<protein>
    <submittedName>
        <fullName evidence="2">Uncharacterized protein</fullName>
    </submittedName>
</protein>
<feature type="compositionally biased region" description="Low complexity" evidence="1">
    <location>
        <begin position="75"/>
        <end position="88"/>
    </location>
</feature>
<feature type="region of interest" description="Disordered" evidence="1">
    <location>
        <begin position="1"/>
        <end position="20"/>
    </location>
</feature>
<proteinExistence type="predicted"/>
<gene>
    <name evidence="2" type="ORF">AAG570_014108</name>
</gene>
<dbReference type="EMBL" id="JBFDAA010000115">
    <property type="protein sequence ID" value="KAL1109951.1"/>
    <property type="molecule type" value="Genomic_DNA"/>
</dbReference>
<evidence type="ECO:0000313" key="3">
    <source>
        <dbReference type="Proteomes" id="UP001558652"/>
    </source>
</evidence>
<evidence type="ECO:0000256" key="1">
    <source>
        <dbReference type="SAM" id="MobiDB-lite"/>
    </source>
</evidence>
<comment type="caution">
    <text evidence="2">The sequence shown here is derived from an EMBL/GenBank/DDBJ whole genome shotgun (WGS) entry which is preliminary data.</text>
</comment>
<feature type="compositionally biased region" description="Basic and acidic residues" evidence="1">
    <location>
        <begin position="1"/>
        <end position="10"/>
    </location>
</feature>
<reference evidence="2 3" key="1">
    <citation type="submission" date="2024-07" db="EMBL/GenBank/DDBJ databases">
        <title>Chromosome-level genome assembly of the water stick insect Ranatra chinensis (Heteroptera: Nepidae).</title>
        <authorList>
            <person name="Liu X."/>
        </authorList>
    </citation>
    <scope>NUCLEOTIDE SEQUENCE [LARGE SCALE GENOMIC DNA]</scope>
    <source>
        <strain evidence="2">Cailab_2021Rc</strain>
        <tissue evidence="2">Muscle</tissue>
    </source>
</reference>
<dbReference type="AlphaFoldDB" id="A0ABD0XRZ2"/>
<accession>A0ABD0XRZ2</accession>
<sequence>MFYENKKQDTTEIDDNGSRSSAAASFNAWFPIVLGMMPGGGRSGGRDEGWPPVAAIANSVSHGERGVATSHAVAYGSQPSRSYPSSYPAQDQPATAPLSSRYYGGRQP</sequence>
<evidence type="ECO:0000313" key="2">
    <source>
        <dbReference type="EMBL" id="KAL1109951.1"/>
    </source>
</evidence>
<name>A0ABD0XRZ2_9HEMI</name>
<organism evidence="2 3">
    <name type="scientific">Ranatra chinensis</name>
    <dbReference type="NCBI Taxonomy" id="642074"/>
    <lineage>
        <taxon>Eukaryota</taxon>
        <taxon>Metazoa</taxon>
        <taxon>Ecdysozoa</taxon>
        <taxon>Arthropoda</taxon>
        <taxon>Hexapoda</taxon>
        <taxon>Insecta</taxon>
        <taxon>Pterygota</taxon>
        <taxon>Neoptera</taxon>
        <taxon>Paraneoptera</taxon>
        <taxon>Hemiptera</taxon>
        <taxon>Heteroptera</taxon>
        <taxon>Panheteroptera</taxon>
        <taxon>Nepomorpha</taxon>
        <taxon>Nepidae</taxon>
        <taxon>Ranatrinae</taxon>
        <taxon>Ranatra</taxon>
    </lineage>
</organism>
<keyword evidence="3" id="KW-1185">Reference proteome</keyword>
<feature type="region of interest" description="Disordered" evidence="1">
    <location>
        <begin position="67"/>
        <end position="108"/>
    </location>
</feature>